<dbReference type="EMBL" id="RKLN01000001">
    <property type="protein sequence ID" value="RVW06532.1"/>
    <property type="molecule type" value="Genomic_DNA"/>
</dbReference>
<protein>
    <submittedName>
        <fullName evidence="1">Uncharacterized protein</fullName>
    </submittedName>
</protein>
<dbReference type="AlphaFoldDB" id="A0A3S3AR77"/>
<sequence length="72" mass="7781">MTDPITAEVMAWADNAGGVNVESEVDVWFLPDTPPEMAEAAARTVRRYAIDGEDARTLLQILGLTDTSKAES</sequence>
<dbReference type="RefSeq" id="WP_127945845.1">
    <property type="nucleotide sequence ID" value="NZ_RKLN01000001.1"/>
</dbReference>
<reference evidence="1 2" key="1">
    <citation type="submission" date="2018-11" db="EMBL/GenBank/DDBJ databases">
        <title>Rhodococcus spongicola sp. nov. and Rhodococcus xishaensis sp. nov. from marine sponges.</title>
        <authorList>
            <person name="Li L."/>
            <person name="Lin H.W."/>
        </authorList>
    </citation>
    <scope>NUCLEOTIDE SEQUENCE [LARGE SCALE GENOMIC DNA]</scope>
    <source>
        <strain evidence="1 2">LHW50502</strain>
    </source>
</reference>
<gene>
    <name evidence="1" type="ORF">EF834_03750</name>
</gene>
<proteinExistence type="predicted"/>
<dbReference type="Proteomes" id="UP000284333">
    <property type="component" value="Unassembled WGS sequence"/>
</dbReference>
<accession>A0A3S3AR77</accession>
<organism evidence="1 2">
    <name type="scientific">Rhodococcus spongiicola</name>
    <dbReference type="NCBI Taxonomy" id="2487352"/>
    <lineage>
        <taxon>Bacteria</taxon>
        <taxon>Bacillati</taxon>
        <taxon>Actinomycetota</taxon>
        <taxon>Actinomycetes</taxon>
        <taxon>Mycobacteriales</taxon>
        <taxon>Nocardiaceae</taxon>
        <taxon>Rhodococcus</taxon>
    </lineage>
</organism>
<comment type="caution">
    <text evidence="1">The sequence shown here is derived from an EMBL/GenBank/DDBJ whole genome shotgun (WGS) entry which is preliminary data.</text>
</comment>
<keyword evidence="2" id="KW-1185">Reference proteome</keyword>
<name>A0A3S3AR77_9NOCA</name>
<evidence type="ECO:0000313" key="1">
    <source>
        <dbReference type="EMBL" id="RVW06532.1"/>
    </source>
</evidence>
<evidence type="ECO:0000313" key="2">
    <source>
        <dbReference type="Proteomes" id="UP000284333"/>
    </source>
</evidence>